<dbReference type="AlphaFoldDB" id="A0A1Q9F5J8"/>
<dbReference type="Pfam" id="PF12755">
    <property type="entry name" value="Vac14_Fab1_bd"/>
    <property type="match status" value="1"/>
</dbReference>
<comment type="caution">
    <text evidence="2">The sequence shown here is derived from an EMBL/GenBank/DDBJ whole genome shotgun (WGS) entry which is preliminary data.</text>
</comment>
<accession>A0A1Q9F5J8</accession>
<evidence type="ECO:0000256" key="1">
    <source>
        <dbReference type="SAM" id="MobiDB-lite"/>
    </source>
</evidence>
<dbReference type="SUPFAM" id="SSF48371">
    <property type="entry name" value="ARM repeat"/>
    <property type="match status" value="1"/>
</dbReference>
<dbReference type="PANTHER" id="PTHR45982:SF1">
    <property type="entry name" value="REGULATOR OF CHROMOSOME CONDENSATION"/>
    <property type="match status" value="1"/>
</dbReference>
<evidence type="ECO:0000313" key="3">
    <source>
        <dbReference type="Proteomes" id="UP000186817"/>
    </source>
</evidence>
<proteinExistence type="predicted"/>
<dbReference type="InterPro" id="IPR016024">
    <property type="entry name" value="ARM-type_fold"/>
</dbReference>
<gene>
    <name evidence="2" type="primary">VAC14</name>
    <name evidence="2" type="ORF">AK812_SmicGene862</name>
</gene>
<reference evidence="2 3" key="1">
    <citation type="submission" date="2016-02" db="EMBL/GenBank/DDBJ databases">
        <title>Genome analysis of coral dinoflagellate symbionts highlights evolutionary adaptations to a symbiotic lifestyle.</title>
        <authorList>
            <person name="Aranda M."/>
            <person name="Li Y."/>
            <person name="Liew Y.J."/>
            <person name="Baumgarten S."/>
            <person name="Simakov O."/>
            <person name="Wilson M."/>
            <person name="Piel J."/>
            <person name="Ashoor H."/>
            <person name="Bougouffa S."/>
            <person name="Bajic V.B."/>
            <person name="Ryu T."/>
            <person name="Ravasi T."/>
            <person name="Bayer T."/>
            <person name="Micklem G."/>
            <person name="Kim H."/>
            <person name="Bhak J."/>
            <person name="Lajeunesse T.C."/>
            <person name="Voolstra C.R."/>
        </authorList>
    </citation>
    <scope>NUCLEOTIDE SEQUENCE [LARGE SCALE GENOMIC DNA]</scope>
    <source>
        <strain evidence="2 3">CCMP2467</strain>
    </source>
</reference>
<dbReference type="Gene3D" id="2.130.10.30">
    <property type="entry name" value="Regulator of chromosome condensation 1/beta-lactamase-inhibitor protein II"/>
    <property type="match status" value="2"/>
</dbReference>
<dbReference type="Proteomes" id="UP000186817">
    <property type="component" value="Unassembled WGS sequence"/>
</dbReference>
<dbReference type="PANTHER" id="PTHR45982">
    <property type="entry name" value="REGULATOR OF CHROMOSOME CONDENSATION"/>
    <property type="match status" value="1"/>
</dbReference>
<dbReference type="EMBL" id="LSRX01000008">
    <property type="protein sequence ID" value="OLQ14965.1"/>
    <property type="molecule type" value="Genomic_DNA"/>
</dbReference>
<dbReference type="OrthoDB" id="5574975at2759"/>
<sequence length="659" mass="71035">MPSGSCTGSEPREYRGDAPRSLAAGKINETKDRKESLSKIQARVQQTVLNDGYEEIKKMIDLRRKKHGRAKVKEALQPSALWLSDIMHLVIGTDTEQGAMPLPEIRYLACESLFNIAKVANHELLPYIPTIFDGISRLFADVNTEVRHAAMVLDKLLRDRWVGHEDIVTSAAAHGKDQLSKFPAETFVQQLGQRHNADNLLDLLLTQVKESPPEQAMQIVFDTLGVLASNCQKEDKCIRLCALCFPARQFRCEANLLNPEKLASWLYEYVYLTPGFTPPGKVVAGLGLGLRLRAQRALGVGKGRLFGSAGSALDGEAPVKRARLQNAEPLTFQVGRVATQATEEAFATILGDGSVVTWGRACHGGVVGQLKNVQQIQATSAAFAAILVDGSVVTWARPNFGGDSSDVRDQLKNVQQIQATDFAFAAILGNGDVVTWGDADCGGDSSAVQDQLKNVQQIQSTRVAFAAMLGDGSIVTWGDARYGGDSSAVQDQLKTVQQIQSTRVAFAAILGDGSVVTWGFNISGDSSSVRDQLKNVQQIQSTEEAFAVILRDGSVVTWGQVECGGDSSDVRDQLKNVQQIQATSEAFAAILVDGSVVTWGRPNFGGDSSDVRDQLKNVQQIQATHSAFAAILGDGSVVTWGDARFGGNSSAVRDQLSCD</sequence>
<feature type="region of interest" description="Disordered" evidence="1">
    <location>
        <begin position="1"/>
        <end position="30"/>
    </location>
</feature>
<dbReference type="InterPro" id="IPR009091">
    <property type="entry name" value="RCC1/BLIP-II"/>
</dbReference>
<protein>
    <submittedName>
        <fullName evidence="2">Vacuole morphology and inheritance protein 14</fullName>
    </submittedName>
</protein>
<keyword evidence="3" id="KW-1185">Reference proteome</keyword>
<organism evidence="2 3">
    <name type="scientific">Symbiodinium microadriaticum</name>
    <name type="common">Dinoflagellate</name>
    <name type="synonym">Zooxanthella microadriatica</name>
    <dbReference type="NCBI Taxonomy" id="2951"/>
    <lineage>
        <taxon>Eukaryota</taxon>
        <taxon>Sar</taxon>
        <taxon>Alveolata</taxon>
        <taxon>Dinophyceae</taxon>
        <taxon>Suessiales</taxon>
        <taxon>Symbiodiniaceae</taxon>
        <taxon>Symbiodinium</taxon>
    </lineage>
</organism>
<evidence type="ECO:0000313" key="2">
    <source>
        <dbReference type="EMBL" id="OLQ14965.1"/>
    </source>
</evidence>
<dbReference type="SUPFAM" id="SSF50985">
    <property type="entry name" value="RCC1/BLIP-II"/>
    <property type="match status" value="1"/>
</dbReference>
<name>A0A1Q9F5J8_SYMMI</name>
<dbReference type="InterPro" id="IPR051553">
    <property type="entry name" value="Ran_GTPase-activating"/>
</dbReference>